<feature type="signal peptide" evidence="1">
    <location>
        <begin position="1"/>
        <end position="18"/>
    </location>
</feature>
<gene>
    <name evidence="2" type="ORF">BSTOLATCC_MIC63779</name>
</gene>
<sequence>MLFLLIRNFNVFWDKTLSLLILIRMLLDYDQKEPFSNPFQVEIPEISNSEVTKQDVDNYKSISNSSYKNLH</sequence>
<feature type="chain" id="PRO_5043751032" evidence="1">
    <location>
        <begin position="19"/>
        <end position="71"/>
    </location>
</feature>
<dbReference type="EMBL" id="CAJZBQ010000062">
    <property type="protein sequence ID" value="CAG9335302.1"/>
    <property type="molecule type" value="Genomic_DNA"/>
</dbReference>
<evidence type="ECO:0000256" key="1">
    <source>
        <dbReference type="SAM" id="SignalP"/>
    </source>
</evidence>
<dbReference type="Proteomes" id="UP001162131">
    <property type="component" value="Unassembled WGS sequence"/>
</dbReference>
<dbReference type="AlphaFoldDB" id="A0AAU9K8H3"/>
<keyword evidence="3" id="KW-1185">Reference proteome</keyword>
<protein>
    <submittedName>
        <fullName evidence="2">Uncharacterized protein</fullName>
    </submittedName>
</protein>
<keyword evidence="1" id="KW-0732">Signal</keyword>
<evidence type="ECO:0000313" key="3">
    <source>
        <dbReference type="Proteomes" id="UP001162131"/>
    </source>
</evidence>
<name>A0AAU9K8H3_9CILI</name>
<proteinExistence type="predicted"/>
<evidence type="ECO:0000313" key="2">
    <source>
        <dbReference type="EMBL" id="CAG9335302.1"/>
    </source>
</evidence>
<comment type="caution">
    <text evidence="2">The sequence shown here is derived from an EMBL/GenBank/DDBJ whole genome shotgun (WGS) entry which is preliminary data.</text>
</comment>
<organism evidence="2 3">
    <name type="scientific">Blepharisma stoltei</name>
    <dbReference type="NCBI Taxonomy" id="1481888"/>
    <lineage>
        <taxon>Eukaryota</taxon>
        <taxon>Sar</taxon>
        <taxon>Alveolata</taxon>
        <taxon>Ciliophora</taxon>
        <taxon>Postciliodesmatophora</taxon>
        <taxon>Heterotrichea</taxon>
        <taxon>Heterotrichida</taxon>
        <taxon>Blepharismidae</taxon>
        <taxon>Blepharisma</taxon>
    </lineage>
</organism>
<accession>A0AAU9K8H3</accession>
<reference evidence="2" key="1">
    <citation type="submission" date="2021-09" db="EMBL/GenBank/DDBJ databases">
        <authorList>
            <consortium name="AG Swart"/>
            <person name="Singh M."/>
            <person name="Singh A."/>
            <person name="Seah K."/>
            <person name="Emmerich C."/>
        </authorList>
    </citation>
    <scope>NUCLEOTIDE SEQUENCE</scope>
    <source>
        <strain evidence="2">ATCC30299</strain>
    </source>
</reference>